<evidence type="ECO:0000256" key="1">
    <source>
        <dbReference type="SAM" id="SignalP"/>
    </source>
</evidence>
<sequence>MRWRGWRAAAAGLAVCGLVAGCGTAQGAAATGTGRLADIATRNFVYRGGCGWDKPALDTPMAWGRQTGLATRVGALPSRAEVVDYLRVRLGAPAKDYLAVRVQCSIGDRTATGWHLLGFDGTQAVDLGIVAAAYGPVDVRVSDGQLVVRHEYRRTSDHGLSDTGVVDYRVAVVGATPVRLYGDQQTSDAPSAVAGWAPNAWRAGVVTLVRSTGQAGATSPHLGVQTDPLTALTTDDLTVGDAGCTPVATWTHAGQRIDPARTAGWVRPDGAGQRGTKVTLSLPTDAPDMARVARPSVPLGTAIRGLLVTGSGLVPALADAGTGTGTADTVPVTSLAPSDDQLEDQPFGGPTALFRDADGTVLLAGRWTAPGPAEGAGMRPMPDPAVLPLTGC</sequence>
<evidence type="ECO:0000313" key="3">
    <source>
        <dbReference type="Proteomes" id="UP000386847"/>
    </source>
</evidence>
<keyword evidence="1" id="KW-0732">Signal</keyword>
<name>A0A5Q2FB69_9ACTN</name>
<reference evidence="2 3" key="1">
    <citation type="submission" date="2019-10" db="EMBL/GenBank/DDBJ databases">
        <title>Genomic analysis of Raineyella sp. CBA3103.</title>
        <authorList>
            <person name="Roh S.W."/>
        </authorList>
    </citation>
    <scope>NUCLEOTIDE SEQUENCE [LARGE SCALE GENOMIC DNA]</scope>
    <source>
        <strain evidence="2 3">CBA3103</strain>
    </source>
</reference>
<dbReference type="KEGG" id="rain:Rai3103_03995"/>
<dbReference type="PROSITE" id="PS51257">
    <property type="entry name" value="PROKAR_LIPOPROTEIN"/>
    <property type="match status" value="1"/>
</dbReference>
<dbReference type="RefSeq" id="WP_153571494.1">
    <property type="nucleotide sequence ID" value="NZ_CP045725.1"/>
</dbReference>
<gene>
    <name evidence="2" type="ORF">Rai3103_03995</name>
</gene>
<evidence type="ECO:0000313" key="2">
    <source>
        <dbReference type="EMBL" id="QGF22967.1"/>
    </source>
</evidence>
<accession>A0A5Q2FB69</accession>
<keyword evidence="3" id="KW-1185">Reference proteome</keyword>
<dbReference type="Proteomes" id="UP000386847">
    <property type="component" value="Chromosome"/>
</dbReference>
<protein>
    <submittedName>
        <fullName evidence="2">Uncharacterized protein</fullName>
    </submittedName>
</protein>
<dbReference type="AlphaFoldDB" id="A0A5Q2FB69"/>
<organism evidence="2 3">
    <name type="scientific">Raineyella fluvialis</name>
    <dbReference type="NCBI Taxonomy" id="2662261"/>
    <lineage>
        <taxon>Bacteria</taxon>
        <taxon>Bacillati</taxon>
        <taxon>Actinomycetota</taxon>
        <taxon>Actinomycetes</taxon>
        <taxon>Propionibacteriales</taxon>
        <taxon>Propionibacteriaceae</taxon>
        <taxon>Raineyella</taxon>
    </lineage>
</organism>
<proteinExistence type="predicted"/>
<feature type="signal peptide" evidence="1">
    <location>
        <begin position="1"/>
        <end position="27"/>
    </location>
</feature>
<dbReference type="EMBL" id="CP045725">
    <property type="protein sequence ID" value="QGF22967.1"/>
    <property type="molecule type" value="Genomic_DNA"/>
</dbReference>
<feature type="chain" id="PRO_5024276932" evidence="1">
    <location>
        <begin position="28"/>
        <end position="392"/>
    </location>
</feature>